<evidence type="ECO:0000259" key="6">
    <source>
        <dbReference type="SMART" id="SM01166"/>
    </source>
</evidence>
<dbReference type="PANTHER" id="PTHR10856:SF0">
    <property type="entry name" value="CORONIN"/>
    <property type="match status" value="1"/>
</dbReference>
<dbReference type="EMBL" id="UXSR01000515">
    <property type="protein sequence ID" value="VDD76806.1"/>
    <property type="molecule type" value="Genomic_DNA"/>
</dbReference>
<dbReference type="Pfam" id="PF00400">
    <property type="entry name" value="WD40"/>
    <property type="match status" value="1"/>
</dbReference>
<dbReference type="OrthoDB" id="1850764at2759"/>
<evidence type="ECO:0000256" key="1">
    <source>
        <dbReference type="ARBA" id="ARBA00022574"/>
    </source>
</evidence>
<evidence type="ECO:0000256" key="2">
    <source>
        <dbReference type="ARBA" id="ARBA00022737"/>
    </source>
</evidence>
<dbReference type="PANTHER" id="PTHR10856">
    <property type="entry name" value="CORONIN"/>
    <property type="match status" value="1"/>
</dbReference>
<accession>A0A0R3U7K3</accession>
<proteinExistence type="inferred from homology"/>
<name>A0A0R3U7K3_MESCO</name>
<dbReference type="InterPro" id="IPR024977">
    <property type="entry name" value="Apc4-like_WD40_dom"/>
</dbReference>
<dbReference type="PROSITE" id="PS50294">
    <property type="entry name" value="WD_REPEATS_REGION"/>
    <property type="match status" value="1"/>
</dbReference>
<gene>
    <name evidence="7" type="ORF">MCOS_LOCUS2809</name>
</gene>
<dbReference type="AlphaFoldDB" id="A0A0R3U7K3"/>
<dbReference type="SUPFAM" id="SSF50978">
    <property type="entry name" value="WD40 repeat-like"/>
    <property type="match status" value="1"/>
</dbReference>
<feature type="region of interest" description="Disordered" evidence="5">
    <location>
        <begin position="421"/>
        <end position="450"/>
    </location>
</feature>
<evidence type="ECO:0000313" key="8">
    <source>
        <dbReference type="Proteomes" id="UP000267029"/>
    </source>
</evidence>
<dbReference type="Pfam" id="PF08953">
    <property type="entry name" value="DUF1899"/>
    <property type="match status" value="1"/>
</dbReference>
<dbReference type="Pfam" id="PF12894">
    <property type="entry name" value="ANAPC4_WD40"/>
    <property type="match status" value="1"/>
</dbReference>
<dbReference type="InterPro" id="IPR036322">
    <property type="entry name" value="WD40_repeat_dom_sf"/>
</dbReference>
<keyword evidence="1 3" id="KW-0853">WD repeat</keyword>
<dbReference type="InterPro" id="IPR015048">
    <property type="entry name" value="DUF1899"/>
</dbReference>
<dbReference type="PROSITE" id="PS50082">
    <property type="entry name" value="WD_REPEATS_2"/>
    <property type="match status" value="1"/>
</dbReference>
<feature type="region of interest" description="Disordered" evidence="5">
    <location>
        <begin position="487"/>
        <end position="510"/>
    </location>
</feature>
<dbReference type="Proteomes" id="UP000267029">
    <property type="component" value="Unassembled WGS sequence"/>
</dbReference>
<sequence>MAGIRQSKFKHVLGRPLKRAECYECIPITRSTHDTNFCAVNPKYLAIITESSGGGGFTVIPIEKVGRMPNTLPMVAGHTAAVIDIQWCPHNNDIIASGSEDCTIKIWQIPDGGIGEGPLTDSIATLIGHQRRVNLVMWHPTAQGADNVIILWNTMTQSTLMSVELPNSVTCLSFNYNGSKLAACCKDGKTRILNPRTGDVIHTGTCHEGKKPQMCVFLGKDRLFTTGFSKMSERQLALWDSDNLSECLWRQELDITNGVLFPFYDIDTNLIFVCGKGDSTVRYFEYCPDEKQVYYLSRYDSTDPQRGFAFMPKLGLNVSACEIARMYKLHNKNWCEVIPFTVPRKSGLFQEDLYPDTVAPVAALSAEDWFNGNDADPIKVGHLCHFSKAMFPGLKSTSVTVEYSVSVKEASNVQNSSFIIQSQPTSRPMSHVDAPTEAKARAPPVTDTRTSHSAHLECAATIEQLSQVIDKLVDRVKSLEARVLHLEGHGDDESDDSESEATRSSTFERI</sequence>
<evidence type="ECO:0000313" key="7">
    <source>
        <dbReference type="EMBL" id="VDD76806.1"/>
    </source>
</evidence>
<keyword evidence="8" id="KW-1185">Reference proteome</keyword>
<protein>
    <recommendedName>
        <fullName evidence="4">Coronin</fullName>
    </recommendedName>
</protein>
<dbReference type="InterPro" id="IPR001680">
    <property type="entry name" value="WD40_rpt"/>
</dbReference>
<dbReference type="SMART" id="SM00320">
    <property type="entry name" value="WD40"/>
    <property type="match status" value="4"/>
</dbReference>
<organism evidence="7 8">
    <name type="scientific">Mesocestoides corti</name>
    <name type="common">Flatworm</name>
    <dbReference type="NCBI Taxonomy" id="53468"/>
    <lineage>
        <taxon>Eukaryota</taxon>
        <taxon>Metazoa</taxon>
        <taxon>Spiralia</taxon>
        <taxon>Lophotrochozoa</taxon>
        <taxon>Platyhelminthes</taxon>
        <taxon>Cestoda</taxon>
        <taxon>Eucestoda</taxon>
        <taxon>Cyclophyllidea</taxon>
        <taxon>Mesocestoididae</taxon>
        <taxon>Mesocestoides</taxon>
    </lineage>
</organism>
<comment type="similarity">
    <text evidence="4">Belongs to the WD repeat coronin family.</text>
</comment>
<dbReference type="InterPro" id="IPR015943">
    <property type="entry name" value="WD40/YVTN_repeat-like_dom_sf"/>
</dbReference>
<dbReference type="SMART" id="SM01166">
    <property type="entry name" value="DUF1899"/>
    <property type="match status" value="1"/>
</dbReference>
<feature type="domain" description="DUF1899" evidence="6">
    <location>
        <begin position="1"/>
        <end position="66"/>
    </location>
</feature>
<evidence type="ECO:0000256" key="3">
    <source>
        <dbReference type="PROSITE-ProRule" id="PRU00221"/>
    </source>
</evidence>
<dbReference type="InterPro" id="IPR015505">
    <property type="entry name" value="Coronin"/>
</dbReference>
<evidence type="ECO:0000256" key="4">
    <source>
        <dbReference type="RuleBase" id="RU280818"/>
    </source>
</evidence>
<dbReference type="Pfam" id="PF16300">
    <property type="entry name" value="WD40_4"/>
    <property type="match status" value="1"/>
</dbReference>
<feature type="repeat" description="WD" evidence="3">
    <location>
        <begin position="75"/>
        <end position="109"/>
    </location>
</feature>
<dbReference type="SMART" id="SM01167">
    <property type="entry name" value="DUF1900"/>
    <property type="match status" value="1"/>
</dbReference>
<keyword evidence="2 4" id="KW-0677">Repeat</keyword>
<dbReference type="GO" id="GO:0051015">
    <property type="term" value="F:actin filament binding"/>
    <property type="evidence" value="ECO:0007669"/>
    <property type="project" value="TreeGrafter"/>
</dbReference>
<evidence type="ECO:0000256" key="5">
    <source>
        <dbReference type="SAM" id="MobiDB-lite"/>
    </source>
</evidence>
<reference evidence="7 8" key="1">
    <citation type="submission" date="2018-10" db="EMBL/GenBank/DDBJ databases">
        <authorList>
            <consortium name="Pathogen Informatics"/>
        </authorList>
    </citation>
    <scope>NUCLEOTIDE SEQUENCE [LARGE SCALE GENOMIC DNA]</scope>
</reference>
<dbReference type="Gene3D" id="2.130.10.10">
    <property type="entry name" value="YVTN repeat-like/Quinoprotein amine dehydrogenase"/>
    <property type="match status" value="1"/>
</dbReference>
<dbReference type="GO" id="GO:0007015">
    <property type="term" value="P:actin filament organization"/>
    <property type="evidence" value="ECO:0007669"/>
    <property type="project" value="TreeGrafter"/>
</dbReference>
<dbReference type="STRING" id="53468.A0A0R3U7K3"/>